<dbReference type="Proteomes" id="UP000603317">
    <property type="component" value="Unassembled WGS sequence"/>
</dbReference>
<evidence type="ECO:0000256" key="1">
    <source>
        <dbReference type="SAM" id="MobiDB-lite"/>
    </source>
</evidence>
<feature type="region of interest" description="Disordered" evidence="1">
    <location>
        <begin position="161"/>
        <end position="186"/>
    </location>
</feature>
<evidence type="ECO:0000313" key="3">
    <source>
        <dbReference type="EMBL" id="GGA02167.1"/>
    </source>
</evidence>
<name>A0ABQ1F7X7_9SPHN</name>
<reference evidence="4" key="1">
    <citation type="journal article" date="2019" name="Int. J. Syst. Evol. Microbiol.">
        <title>The Global Catalogue of Microorganisms (GCM) 10K type strain sequencing project: providing services to taxonomists for standard genome sequencing and annotation.</title>
        <authorList>
            <consortium name="The Broad Institute Genomics Platform"/>
            <consortium name="The Broad Institute Genome Sequencing Center for Infectious Disease"/>
            <person name="Wu L."/>
            <person name="Ma J."/>
        </authorList>
    </citation>
    <scope>NUCLEOTIDE SEQUENCE [LARGE SCALE GENOMIC DNA]</scope>
    <source>
        <strain evidence="4">CGMCC 1.15297</strain>
    </source>
</reference>
<accession>A0ABQ1F7X7</accession>
<feature type="chain" id="PRO_5046535986" evidence="2">
    <location>
        <begin position="24"/>
        <end position="186"/>
    </location>
</feature>
<evidence type="ECO:0000256" key="2">
    <source>
        <dbReference type="SAM" id="SignalP"/>
    </source>
</evidence>
<evidence type="ECO:0000313" key="4">
    <source>
        <dbReference type="Proteomes" id="UP000603317"/>
    </source>
</evidence>
<keyword evidence="4" id="KW-1185">Reference proteome</keyword>
<proteinExistence type="predicted"/>
<sequence length="186" mass="20775">MKKLLMTSVAAATAMAMAPNAMADDHMEMQVELTAQQQAMYDDWSDANRMAYDAWPADVQVYYWTLTPMQTRAWWQLTDEQRVAIFEMAPAQRAATWQSISQQMNQRSATAQTATTTDATTAPRYQSNAVVQTTPASTRSAKGEYPICRGDMTDGCIQPRAAGKNWGNRPLDYWPGKPASEMDDDS</sequence>
<gene>
    <name evidence="3" type="ORF">GCM10010923_08640</name>
</gene>
<comment type="caution">
    <text evidence="3">The sequence shown here is derived from an EMBL/GenBank/DDBJ whole genome shotgun (WGS) entry which is preliminary data.</text>
</comment>
<dbReference type="EMBL" id="BMID01000001">
    <property type="protein sequence ID" value="GGA02167.1"/>
    <property type="molecule type" value="Genomic_DNA"/>
</dbReference>
<protein>
    <submittedName>
        <fullName evidence="3">Uncharacterized protein</fullName>
    </submittedName>
</protein>
<organism evidence="3 4">
    <name type="scientific">Blastomonas marina</name>
    <dbReference type="NCBI Taxonomy" id="1867408"/>
    <lineage>
        <taxon>Bacteria</taxon>
        <taxon>Pseudomonadati</taxon>
        <taxon>Pseudomonadota</taxon>
        <taxon>Alphaproteobacteria</taxon>
        <taxon>Sphingomonadales</taxon>
        <taxon>Sphingomonadaceae</taxon>
        <taxon>Blastomonas</taxon>
    </lineage>
</organism>
<dbReference type="RefSeq" id="WP_188641530.1">
    <property type="nucleotide sequence ID" value="NZ_BMID01000001.1"/>
</dbReference>
<keyword evidence="2" id="KW-0732">Signal</keyword>
<feature type="signal peptide" evidence="2">
    <location>
        <begin position="1"/>
        <end position="23"/>
    </location>
</feature>